<proteinExistence type="inferred from homology"/>
<keyword evidence="14" id="KW-0969">Cilium</keyword>
<comment type="caution">
    <text evidence="14">The sequence shown here is derived from an EMBL/GenBank/DDBJ whole genome shotgun (WGS) entry which is preliminary data.</text>
</comment>
<accession>A0ABV7GWE6</accession>
<organism evidence="14 15">
    <name type="scientific">Psychromarinibacter halotolerans</name>
    <dbReference type="NCBI Taxonomy" id="1775175"/>
    <lineage>
        <taxon>Bacteria</taxon>
        <taxon>Pseudomonadati</taxon>
        <taxon>Pseudomonadota</taxon>
        <taxon>Alphaproteobacteria</taxon>
        <taxon>Rhodobacterales</taxon>
        <taxon>Paracoccaceae</taxon>
        <taxon>Psychromarinibacter</taxon>
    </lineage>
</organism>
<dbReference type="InterPro" id="IPR023087">
    <property type="entry name" value="Flg_Motor_Flig_C"/>
</dbReference>
<dbReference type="RefSeq" id="WP_275633728.1">
    <property type="nucleotide sequence ID" value="NZ_JARGYD010000006.1"/>
</dbReference>
<evidence type="ECO:0000256" key="6">
    <source>
        <dbReference type="ARBA" id="ARBA00022500"/>
    </source>
</evidence>
<dbReference type="Pfam" id="PF14842">
    <property type="entry name" value="FliG_N"/>
    <property type="match status" value="1"/>
</dbReference>
<keyword evidence="7" id="KW-0283">Flagellar rotation</keyword>
<evidence type="ECO:0000256" key="1">
    <source>
        <dbReference type="ARBA" id="ARBA00004117"/>
    </source>
</evidence>
<evidence type="ECO:0000256" key="7">
    <source>
        <dbReference type="ARBA" id="ARBA00022779"/>
    </source>
</evidence>
<evidence type="ECO:0000256" key="9">
    <source>
        <dbReference type="ARBA" id="ARBA00023143"/>
    </source>
</evidence>
<keyword evidence="14" id="KW-0966">Cell projection</keyword>
<feature type="domain" description="Flagellar motor switch protein FliG C-terminal" evidence="11">
    <location>
        <begin position="228"/>
        <end position="340"/>
    </location>
</feature>
<keyword evidence="6" id="KW-0145">Chemotaxis</keyword>
<name>A0ABV7GWE6_9RHOB</name>
<dbReference type="Proteomes" id="UP001595632">
    <property type="component" value="Unassembled WGS sequence"/>
</dbReference>
<dbReference type="Gene3D" id="1.10.220.30">
    <property type="match status" value="3"/>
</dbReference>
<dbReference type="EMBL" id="JBHRTB010000010">
    <property type="protein sequence ID" value="MFC3144571.1"/>
    <property type="molecule type" value="Genomic_DNA"/>
</dbReference>
<evidence type="ECO:0000256" key="10">
    <source>
        <dbReference type="ARBA" id="ARBA00025598"/>
    </source>
</evidence>
<evidence type="ECO:0000256" key="8">
    <source>
        <dbReference type="ARBA" id="ARBA00023136"/>
    </source>
</evidence>
<evidence type="ECO:0000259" key="12">
    <source>
        <dbReference type="Pfam" id="PF14841"/>
    </source>
</evidence>
<dbReference type="InterPro" id="IPR011002">
    <property type="entry name" value="FliG_a-hlx"/>
</dbReference>
<dbReference type="PRINTS" id="PR00954">
    <property type="entry name" value="FLGMOTORFLIG"/>
</dbReference>
<dbReference type="Pfam" id="PF14841">
    <property type="entry name" value="FliG_M"/>
    <property type="match status" value="1"/>
</dbReference>
<feature type="domain" description="Flagellar motor switch protein FliG middle" evidence="12">
    <location>
        <begin position="128"/>
        <end position="196"/>
    </location>
</feature>
<evidence type="ECO:0000259" key="13">
    <source>
        <dbReference type="Pfam" id="PF14842"/>
    </source>
</evidence>
<dbReference type="SUPFAM" id="SSF48029">
    <property type="entry name" value="FliG"/>
    <property type="match status" value="1"/>
</dbReference>
<dbReference type="Pfam" id="PF01706">
    <property type="entry name" value="FliG_C"/>
    <property type="match status" value="1"/>
</dbReference>
<evidence type="ECO:0000256" key="5">
    <source>
        <dbReference type="ARBA" id="ARBA00022475"/>
    </source>
</evidence>
<evidence type="ECO:0000256" key="2">
    <source>
        <dbReference type="ARBA" id="ARBA00004413"/>
    </source>
</evidence>
<evidence type="ECO:0000313" key="15">
    <source>
        <dbReference type="Proteomes" id="UP001595632"/>
    </source>
</evidence>
<feature type="domain" description="Flagellar motor switch protein FliG N-terminal" evidence="13">
    <location>
        <begin position="15"/>
        <end position="109"/>
    </location>
</feature>
<dbReference type="InterPro" id="IPR000090">
    <property type="entry name" value="Flg_Motor_Flig"/>
</dbReference>
<keyword evidence="15" id="KW-1185">Reference proteome</keyword>
<evidence type="ECO:0000256" key="4">
    <source>
        <dbReference type="ARBA" id="ARBA00021870"/>
    </source>
</evidence>
<comment type="function">
    <text evidence="10">FliG is one of three proteins (FliG, FliN, FliM) that forms the rotor-mounted switch complex (C ring), located at the base of the basal body. This complex interacts with the CheY and CheZ chemotaxis proteins, in addition to contacting components of the motor that determine the direction of flagellar rotation.</text>
</comment>
<reference evidence="15" key="1">
    <citation type="journal article" date="2019" name="Int. J. Syst. Evol. Microbiol.">
        <title>The Global Catalogue of Microorganisms (GCM) 10K type strain sequencing project: providing services to taxonomists for standard genome sequencing and annotation.</title>
        <authorList>
            <consortium name="The Broad Institute Genomics Platform"/>
            <consortium name="The Broad Institute Genome Sequencing Center for Infectious Disease"/>
            <person name="Wu L."/>
            <person name="Ma J."/>
        </authorList>
    </citation>
    <scope>NUCLEOTIDE SEQUENCE [LARGE SCALE GENOMIC DNA]</scope>
    <source>
        <strain evidence="15">KCTC 52366</strain>
    </source>
</reference>
<keyword evidence="14" id="KW-0282">Flagellum</keyword>
<protein>
    <recommendedName>
        <fullName evidence="4">Flagellar motor switch protein FliG</fullName>
    </recommendedName>
</protein>
<dbReference type="InterPro" id="IPR032779">
    <property type="entry name" value="FliG_M"/>
</dbReference>
<dbReference type="InterPro" id="IPR028263">
    <property type="entry name" value="FliG_N"/>
</dbReference>
<keyword evidence="9" id="KW-0975">Bacterial flagellum</keyword>
<keyword evidence="5" id="KW-1003">Cell membrane</keyword>
<keyword evidence="8" id="KW-0472">Membrane</keyword>
<evidence type="ECO:0000259" key="11">
    <source>
        <dbReference type="Pfam" id="PF01706"/>
    </source>
</evidence>
<evidence type="ECO:0000256" key="3">
    <source>
        <dbReference type="ARBA" id="ARBA00010299"/>
    </source>
</evidence>
<dbReference type="PANTHER" id="PTHR30534:SF0">
    <property type="entry name" value="FLAGELLAR MOTOR SWITCH PROTEIN FLIG"/>
    <property type="match status" value="1"/>
</dbReference>
<gene>
    <name evidence="14" type="ORF">ACFOGP_17745</name>
</gene>
<comment type="subcellular location">
    <subcellularLocation>
        <location evidence="1">Bacterial flagellum basal body</location>
    </subcellularLocation>
    <subcellularLocation>
        <location evidence="2">Cell membrane</location>
        <topology evidence="2">Peripheral membrane protein</topology>
        <orientation evidence="2">Cytoplasmic side</orientation>
    </subcellularLocation>
</comment>
<dbReference type="PANTHER" id="PTHR30534">
    <property type="entry name" value="FLAGELLAR MOTOR SWITCH PROTEIN FLIG"/>
    <property type="match status" value="1"/>
</dbReference>
<sequence length="345" mass="36923">MEMTLPGAGSGAASQLTRRQKAAIIVRLLRSEGIELSLTDMPETLQVNLTREMGGLKLIDRVTLKAVVEEFVAELDGIGLSFPNGLSGALALMDGTISAAAAERVRVQAGIGAVTDAWERLSQLDGARLLPLIEEESVEIGAVILSKLKVSKAAEVLGLMPGERARRMAYSMGQTGSVSPQTVERIGQALVSQLDAEAPKAFDGGPVERVGAILNFSPAATRDDVLEGLDQEDRDFAAEVRKAIFTFINIPQRIDPRDVPKVTREVDGAMLIKALAAALNSEKEKKAAEFILGSMSQRLAQQMRDEMEALGTVKAKEGEEAMSAVVTAIREMEAKGEIILVAEDE</sequence>
<evidence type="ECO:0000313" key="14">
    <source>
        <dbReference type="EMBL" id="MFC3144571.1"/>
    </source>
</evidence>
<comment type="similarity">
    <text evidence="3">Belongs to the FliG family.</text>
</comment>